<evidence type="ECO:0000256" key="6">
    <source>
        <dbReference type="ARBA" id="ARBA00023136"/>
    </source>
</evidence>
<dbReference type="EMBL" id="QAYG01000001">
    <property type="protein sequence ID" value="PTW63473.1"/>
    <property type="molecule type" value="Genomic_DNA"/>
</dbReference>
<feature type="transmembrane region" description="Helical" evidence="7">
    <location>
        <begin position="136"/>
        <end position="154"/>
    </location>
</feature>
<gene>
    <name evidence="9" type="ORF">C8N35_1011527</name>
</gene>
<dbReference type="GO" id="GO:0008324">
    <property type="term" value="F:monoatomic cation transmembrane transporter activity"/>
    <property type="evidence" value="ECO:0007669"/>
    <property type="project" value="InterPro"/>
</dbReference>
<feature type="transmembrane region" description="Helical" evidence="7">
    <location>
        <begin position="90"/>
        <end position="116"/>
    </location>
</feature>
<dbReference type="CDD" id="cd01115">
    <property type="entry name" value="SLC13_permease"/>
    <property type="match status" value="1"/>
</dbReference>
<dbReference type="Pfam" id="PF03600">
    <property type="entry name" value="CitMHS"/>
    <property type="match status" value="1"/>
</dbReference>
<reference evidence="9 10" key="1">
    <citation type="submission" date="2018-04" db="EMBL/GenBank/DDBJ databases">
        <title>Genomic Encyclopedia of Archaeal and Bacterial Type Strains, Phase II (KMG-II): from individual species to whole genera.</title>
        <authorList>
            <person name="Goeker M."/>
        </authorList>
    </citation>
    <scope>NUCLEOTIDE SEQUENCE [LARGE SCALE GENOMIC DNA]</scope>
    <source>
        <strain evidence="9 10">DSM 23382</strain>
    </source>
</reference>
<keyword evidence="10" id="KW-1185">Reference proteome</keyword>
<feature type="transmembrane region" description="Helical" evidence="7">
    <location>
        <begin position="445"/>
        <end position="464"/>
    </location>
</feature>
<keyword evidence="4" id="KW-0677">Repeat</keyword>
<evidence type="ECO:0000256" key="7">
    <source>
        <dbReference type="SAM" id="Phobius"/>
    </source>
</evidence>
<dbReference type="InterPro" id="IPR036721">
    <property type="entry name" value="RCK_C_sf"/>
</dbReference>
<feature type="transmembrane region" description="Helical" evidence="7">
    <location>
        <begin position="406"/>
        <end position="433"/>
    </location>
</feature>
<dbReference type="InterPro" id="IPR006037">
    <property type="entry name" value="RCK_C"/>
</dbReference>
<feature type="transmembrane region" description="Helical" evidence="7">
    <location>
        <begin position="6"/>
        <end position="21"/>
    </location>
</feature>
<evidence type="ECO:0000313" key="10">
    <source>
        <dbReference type="Proteomes" id="UP000244081"/>
    </source>
</evidence>
<keyword evidence="3 7" id="KW-0812">Transmembrane</keyword>
<comment type="caution">
    <text evidence="9">The sequence shown here is derived from an EMBL/GenBank/DDBJ whole genome shotgun (WGS) entry which is preliminary data.</text>
</comment>
<feature type="transmembrane region" description="Helical" evidence="7">
    <location>
        <begin position="484"/>
        <end position="504"/>
    </location>
</feature>
<proteinExistence type="predicted"/>
<keyword evidence="2" id="KW-0813">Transport</keyword>
<dbReference type="GO" id="GO:0006813">
    <property type="term" value="P:potassium ion transport"/>
    <property type="evidence" value="ECO:0007669"/>
    <property type="project" value="InterPro"/>
</dbReference>
<name>A0A2T5VI90_9HYPH</name>
<keyword evidence="6 7" id="KW-0472">Membrane</keyword>
<feature type="transmembrane region" description="Helical" evidence="7">
    <location>
        <begin position="569"/>
        <end position="589"/>
    </location>
</feature>
<dbReference type="InterPro" id="IPR051679">
    <property type="entry name" value="DASS-Related_Transporters"/>
</dbReference>
<dbReference type="RefSeq" id="WP_107988898.1">
    <property type="nucleotide sequence ID" value="NZ_QAYG01000001.1"/>
</dbReference>
<evidence type="ECO:0000256" key="1">
    <source>
        <dbReference type="ARBA" id="ARBA00004141"/>
    </source>
</evidence>
<organism evidence="9 10">
    <name type="scientific">Breoghania corrubedonensis</name>
    <dbReference type="NCBI Taxonomy" id="665038"/>
    <lineage>
        <taxon>Bacteria</taxon>
        <taxon>Pseudomonadati</taxon>
        <taxon>Pseudomonadota</taxon>
        <taxon>Alphaproteobacteria</taxon>
        <taxon>Hyphomicrobiales</taxon>
        <taxon>Stappiaceae</taxon>
        <taxon>Breoghania</taxon>
    </lineage>
</organism>
<evidence type="ECO:0000313" key="9">
    <source>
        <dbReference type="EMBL" id="PTW63473.1"/>
    </source>
</evidence>
<dbReference type="AlphaFoldDB" id="A0A2T5VI90"/>
<protein>
    <submittedName>
        <fullName evidence="9">Di/tricarboxylate transporter</fullName>
    </submittedName>
</protein>
<dbReference type="InterPro" id="IPR004680">
    <property type="entry name" value="Cit_transptr-like_dom"/>
</dbReference>
<dbReference type="Proteomes" id="UP000244081">
    <property type="component" value="Unassembled WGS sequence"/>
</dbReference>
<dbReference type="PANTHER" id="PTHR43652">
    <property type="entry name" value="BASIC AMINO ACID ANTIPORTER YFCC-RELATED"/>
    <property type="match status" value="1"/>
</dbReference>
<dbReference type="SUPFAM" id="SSF116726">
    <property type="entry name" value="TrkA C-terminal domain-like"/>
    <property type="match status" value="2"/>
</dbReference>
<keyword evidence="5 7" id="KW-1133">Transmembrane helix</keyword>
<dbReference type="Pfam" id="PF02080">
    <property type="entry name" value="TrkA_C"/>
    <property type="match status" value="2"/>
</dbReference>
<accession>A0A2T5VI90</accession>
<feature type="domain" description="RCK C-terminal" evidence="8">
    <location>
        <begin position="299"/>
        <end position="383"/>
    </location>
</feature>
<feature type="transmembrane region" description="Helical" evidence="7">
    <location>
        <begin position="28"/>
        <end position="45"/>
    </location>
</feature>
<dbReference type="OrthoDB" id="9809303at2"/>
<sequence length="591" mass="62105">MTFDQAALFAIFFCVFALMLWGRWRFDLVAFAALLIGVAVGAVPVDDAFAGFGNEATIIVALVLVVSRGLVNSGAVDFITRQVSGTGRGLAGHIAMMGGIGSVLSAFMNNVAALALLMPVDLQAARKAGRGPGLTLMPLAFATILGGMVTLIGTPPNIIISQIRARTLDAPFKMFDFAPVGLVCAVVGVAFVAFIGWRLLPTRVREGGGEESLFDLDDYIAELVVGEDSKLIGRKLGDLGEETDEANVAVIGLARGKTRFSASNRHVEIQPGDVLIVEAGPEGIDKFRGLAKLEVAGDKRTGSATGEGMGLAEVVVPRDSRLDGRSALGVQLLRRQGATLLGVSRHGQRFYERLGRLTIRAGDILLLYGSADRLADVTRWLGALPLAARGIGVTQHRRAAGAVVTFAIALVAASFGLLPLPIALGFVVALYVASDIVPIREVYDHIEWPVVVLLGSMIPLGLALEKSGGTTLIANGIVDLTQGLPAAVILFVLMVVIMTLSDVLNNTATAVIGAPIAIDIARSLSVSPDPFLMAVAVASSCAFLTPIGHKNNTLILGPGGYAFSDYWRMGLPLEILIVCTAVPAILVFWPL</sequence>
<evidence type="ECO:0000256" key="3">
    <source>
        <dbReference type="ARBA" id="ARBA00022692"/>
    </source>
</evidence>
<feature type="transmembrane region" description="Helical" evidence="7">
    <location>
        <begin position="57"/>
        <end position="78"/>
    </location>
</feature>
<evidence type="ECO:0000256" key="4">
    <source>
        <dbReference type="ARBA" id="ARBA00022737"/>
    </source>
</evidence>
<dbReference type="PANTHER" id="PTHR43652:SF2">
    <property type="entry name" value="BASIC AMINO ACID ANTIPORTER YFCC-RELATED"/>
    <property type="match status" value="1"/>
</dbReference>
<feature type="domain" description="RCK C-terminal" evidence="8">
    <location>
        <begin position="208"/>
        <end position="293"/>
    </location>
</feature>
<evidence type="ECO:0000256" key="2">
    <source>
        <dbReference type="ARBA" id="ARBA00022448"/>
    </source>
</evidence>
<evidence type="ECO:0000259" key="8">
    <source>
        <dbReference type="PROSITE" id="PS51202"/>
    </source>
</evidence>
<dbReference type="Gene3D" id="3.30.70.1450">
    <property type="entry name" value="Regulator of K+ conductance, C-terminal domain"/>
    <property type="match status" value="2"/>
</dbReference>
<evidence type="ECO:0000256" key="5">
    <source>
        <dbReference type="ARBA" id="ARBA00022989"/>
    </source>
</evidence>
<dbReference type="PROSITE" id="PS51202">
    <property type="entry name" value="RCK_C"/>
    <property type="match status" value="2"/>
</dbReference>
<comment type="subcellular location">
    <subcellularLocation>
        <location evidence="1">Membrane</location>
        <topology evidence="1">Multi-pass membrane protein</topology>
    </subcellularLocation>
</comment>
<dbReference type="GO" id="GO:0005886">
    <property type="term" value="C:plasma membrane"/>
    <property type="evidence" value="ECO:0007669"/>
    <property type="project" value="TreeGrafter"/>
</dbReference>
<feature type="transmembrane region" description="Helical" evidence="7">
    <location>
        <begin position="175"/>
        <end position="197"/>
    </location>
</feature>